<evidence type="ECO:0000259" key="2">
    <source>
        <dbReference type="Pfam" id="PF20032"/>
    </source>
</evidence>
<feature type="compositionally biased region" description="Acidic residues" evidence="1">
    <location>
        <begin position="344"/>
        <end position="353"/>
    </location>
</feature>
<evidence type="ECO:0000313" key="4">
    <source>
        <dbReference type="Proteomes" id="UP001221686"/>
    </source>
</evidence>
<name>A0ABT5DRJ7_9BACT</name>
<gene>
    <name evidence="3" type="ORF">POL25_02545</name>
</gene>
<keyword evidence="4" id="KW-1185">Reference proteome</keyword>
<protein>
    <submittedName>
        <fullName evidence="3">ADYC domain-containing protein</fullName>
    </submittedName>
</protein>
<dbReference type="Gene3D" id="2.160.20.80">
    <property type="entry name" value="E3 ubiquitin-protein ligase SopA"/>
    <property type="match status" value="1"/>
</dbReference>
<organism evidence="3 4">
    <name type="scientific">Nannocystis bainbridge</name>
    <dbReference type="NCBI Taxonomy" id="2995303"/>
    <lineage>
        <taxon>Bacteria</taxon>
        <taxon>Pseudomonadati</taxon>
        <taxon>Myxococcota</taxon>
        <taxon>Polyangia</taxon>
        <taxon>Nannocystales</taxon>
        <taxon>Nannocystaceae</taxon>
        <taxon>Nannocystis</taxon>
    </lineage>
</organism>
<comment type="caution">
    <text evidence="3">The sequence shown here is derived from an EMBL/GenBank/DDBJ whole genome shotgun (WGS) entry which is preliminary data.</text>
</comment>
<dbReference type="Pfam" id="PF20032">
    <property type="entry name" value="ADYC"/>
    <property type="match status" value="1"/>
</dbReference>
<dbReference type="Proteomes" id="UP001221686">
    <property type="component" value="Unassembled WGS sequence"/>
</dbReference>
<proteinExistence type="predicted"/>
<dbReference type="SUPFAM" id="SSF141571">
    <property type="entry name" value="Pentapeptide repeat-like"/>
    <property type="match status" value="1"/>
</dbReference>
<dbReference type="InterPro" id="IPR045426">
    <property type="entry name" value="ADYC"/>
</dbReference>
<evidence type="ECO:0000256" key="1">
    <source>
        <dbReference type="SAM" id="MobiDB-lite"/>
    </source>
</evidence>
<dbReference type="EMBL" id="JAQNDL010000001">
    <property type="protein sequence ID" value="MDC0715753.1"/>
    <property type="molecule type" value="Genomic_DNA"/>
</dbReference>
<evidence type="ECO:0000313" key="3">
    <source>
        <dbReference type="EMBL" id="MDC0715753.1"/>
    </source>
</evidence>
<feature type="domain" description="ADYC" evidence="2">
    <location>
        <begin position="103"/>
        <end position="282"/>
    </location>
</feature>
<dbReference type="PROSITE" id="PS51257">
    <property type="entry name" value="PROKAR_LIPOPROTEIN"/>
    <property type="match status" value="1"/>
</dbReference>
<reference evidence="3 4" key="1">
    <citation type="submission" date="2022-11" db="EMBL/GenBank/DDBJ databases">
        <title>Minimal conservation of predation-associated metabolite biosynthetic gene clusters underscores biosynthetic potential of Myxococcota including descriptions for ten novel species: Archangium lansinium sp. nov., Myxococcus landrumus sp. nov., Nannocystis bai.</title>
        <authorList>
            <person name="Ahearne A."/>
            <person name="Stevens C."/>
            <person name="Dowd S."/>
        </authorList>
    </citation>
    <scope>NUCLEOTIDE SEQUENCE [LARGE SCALE GENOMIC DNA]</scope>
    <source>
        <strain evidence="3 4">BB15-2</strain>
    </source>
</reference>
<accession>A0ABT5DRJ7</accession>
<feature type="region of interest" description="Disordered" evidence="1">
    <location>
        <begin position="332"/>
        <end position="353"/>
    </location>
</feature>
<sequence>MTSSRGFWMWVVGLCTVGACDGPAPEADAAVELREQVANGLELNSAVLNGMRMNGMRMNGATFNGMRMNGMRMNGINLNGLGLTGSSLSATGIVNGAPKVFTGTQLETAEIDLDIDGAAWKLRFDDIYKNPAAPQGDVWFYEISVQAPGDTGWDSLCYDHLGQPTQAIPLANYWDLTTGARIVDPTVVTFACRDAVLAKCVEWGYRPWAKVGSTSLANHHQACTRMTRADYCGDGTSHTFTGTPIDIFDKLTPRIQSSTTQTRQSWGPEAEWGPNGAVCVGDMMRLKLFDDAGVPYTYPSCLDAIDDFSSCGTLSPSRNGLIANRFCDKWGDQPQQCNSKDNNGDDDEDDGDD</sequence>